<feature type="signal peptide" evidence="1">
    <location>
        <begin position="1"/>
        <end position="19"/>
    </location>
</feature>
<evidence type="ECO:0000313" key="2">
    <source>
        <dbReference type="EMBL" id="UOF00034.1"/>
    </source>
</evidence>
<feature type="chain" id="PRO_5046486128" evidence="1">
    <location>
        <begin position="20"/>
        <end position="181"/>
    </location>
</feature>
<protein>
    <submittedName>
        <fullName evidence="2">Uncharacterized protein</fullName>
    </submittedName>
</protein>
<organism evidence="2 3">
    <name type="scientific">Bdellovibrio reynosensis</name>
    <dbReference type="NCBI Taxonomy" id="2835041"/>
    <lineage>
        <taxon>Bacteria</taxon>
        <taxon>Pseudomonadati</taxon>
        <taxon>Bdellovibrionota</taxon>
        <taxon>Bdellovibrionia</taxon>
        <taxon>Bdellovibrionales</taxon>
        <taxon>Pseudobdellovibrionaceae</taxon>
        <taxon>Bdellovibrio</taxon>
    </lineage>
</organism>
<accession>A0ABY4C5D6</accession>
<name>A0ABY4C5D6_9BACT</name>
<keyword evidence="1" id="KW-0732">Signal</keyword>
<sequence length="181" mass="19957">MKFFVPFLLLLVCATGWGAQVDLRTTKRIIIPEDKFTPKITTADVAKVVPTDLKAGASQETVISRIADRGISLWFNSAAMRATTLGRIAETTQEKLKTDVELPAASEEGVSHKFSFKIEAFQAMAKLEYTGWLKAAINYDAKIAETDISIKEKIFANKDLTLSHKGNSKQALSMIGVAWTF</sequence>
<gene>
    <name evidence="2" type="ORF">MNR06_10005</name>
</gene>
<evidence type="ECO:0000256" key="1">
    <source>
        <dbReference type="SAM" id="SignalP"/>
    </source>
</evidence>
<dbReference type="Proteomes" id="UP000830116">
    <property type="component" value="Chromosome"/>
</dbReference>
<keyword evidence="3" id="KW-1185">Reference proteome</keyword>
<dbReference type="EMBL" id="CP093442">
    <property type="protein sequence ID" value="UOF00034.1"/>
    <property type="molecule type" value="Genomic_DNA"/>
</dbReference>
<dbReference type="RefSeq" id="WP_243535607.1">
    <property type="nucleotide sequence ID" value="NZ_CP093442.1"/>
</dbReference>
<proteinExistence type="predicted"/>
<evidence type="ECO:0000313" key="3">
    <source>
        <dbReference type="Proteomes" id="UP000830116"/>
    </source>
</evidence>
<reference evidence="2" key="1">
    <citation type="submission" date="2022-03" db="EMBL/GenBank/DDBJ databases">
        <title>Genome Identification and Characterization of new species Bdellovibrio reynosense LBG001 sp. nov. from a Mexico soil sample.</title>
        <authorList>
            <person name="Camilli A."/>
            <person name="Ajao Y."/>
            <person name="Guo X."/>
        </authorList>
    </citation>
    <scope>NUCLEOTIDE SEQUENCE</scope>
    <source>
        <strain evidence="2">LBG001</strain>
    </source>
</reference>